<evidence type="ECO:0000313" key="6">
    <source>
        <dbReference type="EMBL" id="CAD6197613.1"/>
    </source>
</evidence>
<keyword evidence="7" id="KW-1185">Reference proteome</keyword>
<name>A0A8S1HLX6_9PELO</name>
<evidence type="ECO:0000256" key="4">
    <source>
        <dbReference type="PIRNR" id="PIRNR001112"/>
    </source>
</evidence>
<dbReference type="Proteomes" id="UP000835052">
    <property type="component" value="Unassembled WGS sequence"/>
</dbReference>
<dbReference type="InterPro" id="IPR016292">
    <property type="entry name" value="Epoxide_hydrolase"/>
</dbReference>
<dbReference type="EC" id="3.3.2.9" evidence="4"/>
<dbReference type="SUPFAM" id="SSF53474">
    <property type="entry name" value="alpha/beta-Hydrolases"/>
    <property type="match status" value="1"/>
</dbReference>
<comment type="catalytic activity">
    <reaction evidence="4">
        <text>cis-stilbene oxide + H2O = (1R,2R)-hydrobenzoin</text>
        <dbReference type="Rhea" id="RHEA:23900"/>
        <dbReference type="ChEBI" id="CHEBI:15377"/>
        <dbReference type="ChEBI" id="CHEBI:50004"/>
        <dbReference type="ChEBI" id="CHEBI:50014"/>
        <dbReference type="EC" id="3.3.2.9"/>
    </reaction>
</comment>
<proteinExistence type="inferred from homology"/>
<protein>
    <recommendedName>
        <fullName evidence="4">Epoxide hydrolase</fullName>
        <ecNumber evidence="4">3.3.2.9</ecNumber>
    </recommendedName>
</protein>
<keyword evidence="4" id="KW-0472">Membrane</keyword>
<gene>
    <name evidence="6" type="ORF">CAUJ_LOCUS13522</name>
</gene>
<dbReference type="PANTHER" id="PTHR21661">
    <property type="entry name" value="EPOXIDE HYDROLASE 1-RELATED"/>
    <property type="match status" value="1"/>
</dbReference>
<feature type="domain" description="Epoxide hydrolase N-terminal" evidence="5">
    <location>
        <begin position="91"/>
        <end position="197"/>
    </location>
</feature>
<dbReference type="InterPro" id="IPR010497">
    <property type="entry name" value="Epoxide_hydro_N"/>
</dbReference>
<dbReference type="AlphaFoldDB" id="A0A8S1HLX6"/>
<dbReference type="InterPro" id="IPR029058">
    <property type="entry name" value="AB_hydrolase_fold"/>
</dbReference>
<dbReference type="OrthoDB" id="7130006at2759"/>
<keyword evidence="2 4" id="KW-0058">Aromatic hydrocarbons catabolism</keyword>
<dbReference type="PIRSF" id="PIRSF001112">
    <property type="entry name" value="Epoxide_hydrolase"/>
    <property type="match status" value="1"/>
</dbReference>
<evidence type="ECO:0000256" key="1">
    <source>
        <dbReference type="ARBA" id="ARBA00010088"/>
    </source>
</evidence>
<comment type="similarity">
    <text evidence="1 4">Belongs to the peptidase S33 family.</text>
</comment>
<keyword evidence="4" id="KW-0256">Endoplasmic reticulum</keyword>
<dbReference type="EMBL" id="CAJGYM010000099">
    <property type="protein sequence ID" value="CAD6197613.1"/>
    <property type="molecule type" value="Genomic_DNA"/>
</dbReference>
<comment type="catalytic activity">
    <reaction evidence="4">
        <text>1-(4-methoxyphenyl)-N-methyl-N-[(3-methyloxetan-3-yl)methyl]methanamine + H2O = 2-{[(4-methoxybenzyl)(methyl)amino]methyl}-2-methylpropane-1,3-diol</text>
        <dbReference type="Rhea" id="RHEA:55764"/>
        <dbReference type="ChEBI" id="CHEBI:15377"/>
        <dbReference type="ChEBI" id="CHEBI:139161"/>
        <dbReference type="ChEBI" id="CHEBI:139164"/>
        <dbReference type="EC" id="3.3.2.9"/>
    </reaction>
</comment>
<evidence type="ECO:0000256" key="3">
    <source>
        <dbReference type="ARBA" id="ARBA00022801"/>
    </source>
</evidence>
<evidence type="ECO:0000256" key="2">
    <source>
        <dbReference type="ARBA" id="ARBA00022797"/>
    </source>
</evidence>
<organism evidence="6 7">
    <name type="scientific">Caenorhabditis auriculariae</name>
    <dbReference type="NCBI Taxonomy" id="2777116"/>
    <lineage>
        <taxon>Eukaryota</taxon>
        <taxon>Metazoa</taxon>
        <taxon>Ecdysozoa</taxon>
        <taxon>Nematoda</taxon>
        <taxon>Chromadorea</taxon>
        <taxon>Rhabditida</taxon>
        <taxon>Rhabditina</taxon>
        <taxon>Rhabditomorpha</taxon>
        <taxon>Rhabditoidea</taxon>
        <taxon>Rhabditidae</taxon>
        <taxon>Peloderinae</taxon>
        <taxon>Caenorhabditis</taxon>
    </lineage>
</organism>
<dbReference type="Gene3D" id="3.40.50.1820">
    <property type="entry name" value="alpha/beta hydrolase"/>
    <property type="match status" value="1"/>
</dbReference>
<accession>A0A8S1HLX6</accession>
<keyword evidence="3 4" id="KW-0378">Hydrolase</keyword>
<sequence>MRFKANRYLPKIFTAQLGSAVVRQTLGCSAVAPPFLSDETMVNHLFHAFLASAIGLLFFAFQNYVPNYPVHQVDKDGFWKTGEIYKDDDQIKPFSIDIDQKRIENFKTKLKSEIVPKALIGDVGAESNEKFLTSLRKVMLDFDWAQHQHFLNTFKQYTREIEGLKIHFARVSTPTGKNKRLVPLLILHGFPGSFWDFFKVIPILSNPSRHGFDFGLTDSIHFDVIIPSLPGFLFSEKPELVGLDPGAIVRIITKLLERLDVYKYYVHGCQGFGADLAALLASQHPSNVLGLHLSDPFVPPTFSTSTFFKYAVEGFFDAGNNTSITEYFNSRPFARERNPTALGIFAQNSPLGTAAYLMELWRQYSIRNSEDVVTQLNERFTLDELATEIYLQWLTETVPIALTVLDKAYNVDSSCSQVKVPTAVVYTPESPWRSSWEVLAHKFFNITRFTELPKGGLFHHLQDAHKIAADIFGFVEIELG</sequence>
<dbReference type="Pfam" id="PF06441">
    <property type="entry name" value="EHN"/>
    <property type="match status" value="1"/>
</dbReference>
<comment type="subcellular location">
    <subcellularLocation>
        <location evidence="4">Endoplasmic reticulum membrane</location>
    </subcellularLocation>
</comment>
<dbReference type="GO" id="GO:0005789">
    <property type="term" value="C:endoplasmic reticulum membrane"/>
    <property type="evidence" value="ECO:0007669"/>
    <property type="project" value="UniProtKB-SubCell"/>
</dbReference>
<evidence type="ECO:0000259" key="5">
    <source>
        <dbReference type="Pfam" id="PF06441"/>
    </source>
</evidence>
<dbReference type="PANTHER" id="PTHR21661:SF16">
    <property type="entry name" value="EPOXIDE HYDROLASE"/>
    <property type="match status" value="1"/>
</dbReference>
<dbReference type="GO" id="GO:0097176">
    <property type="term" value="P:epoxide metabolic process"/>
    <property type="evidence" value="ECO:0007669"/>
    <property type="project" value="TreeGrafter"/>
</dbReference>
<evidence type="ECO:0000313" key="7">
    <source>
        <dbReference type="Proteomes" id="UP000835052"/>
    </source>
</evidence>
<reference evidence="6" key="1">
    <citation type="submission" date="2020-10" db="EMBL/GenBank/DDBJ databases">
        <authorList>
            <person name="Kikuchi T."/>
        </authorList>
    </citation>
    <scope>NUCLEOTIDE SEQUENCE</scope>
    <source>
        <strain evidence="6">NKZ352</strain>
    </source>
</reference>
<dbReference type="GO" id="GO:0033961">
    <property type="term" value="F:cis-stilbene-oxide hydrolase activity"/>
    <property type="evidence" value="ECO:0007669"/>
    <property type="project" value="UniProtKB-UniRule"/>
</dbReference>
<comment type="caution">
    <text evidence="6">The sequence shown here is derived from an EMBL/GenBank/DDBJ whole genome shotgun (WGS) entry which is preliminary data.</text>
</comment>